<proteinExistence type="inferred from homology"/>
<comment type="similarity">
    <text evidence="1">Belongs to the sulfotransferase 1 family.</text>
</comment>
<protein>
    <recommendedName>
        <fullName evidence="3">Sulfotransferase domain-containing protein</fullName>
    </recommendedName>
</protein>
<comment type="caution">
    <text evidence="4">The sequence shown here is derived from an EMBL/GenBank/DDBJ whole genome shotgun (WGS) entry which is preliminary data.</text>
</comment>
<evidence type="ECO:0000313" key="4">
    <source>
        <dbReference type="EMBL" id="KRT79203.1"/>
    </source>
</evidence>
<dbReference type="PANTHER" id="PTHR11783">
    <property type="entry name" value="SULFOTRANSFERASE SULT"/>
    <property type="match status" value="1"/>
</dbReference>
<dbReference type="GO" id="GO:0008146">
    <property type="term" value="F:sulfotransferase activity"/>
    <property type="evidence" value="ECO:0007669"/>
    <property type="project" value="InterPro"/>
</dbReference>
<keyword evidence="2" id="KW-0808">Transferase</keyword>
<sequence length="263" mass="31449">MVWLITNNLDFETAKEVNLNERCPFLEFSSFVHPVVKAEFLKENSYCPIKSKILEEVTRKEWLNLPLRRSRRIIKSHLPFSLLPLNLLDAGCKVIYIARNPKDVILSYYHLNKLFRTQGYNGDLIKYWNYFKRNLQPWTPYWDHIQEGWERRSNPNLLFLFYEDAIKDYKVTIRQVASFLGKTLTDEQVDALSEHLKIDNFKNNQSVNNHLLKELGVIRDVEHGFVRQGKTGSWKMHFNEELNEEIDEWIRENQKKTDLKFPE</sequence>
<dbReference type="Proteomes" id="UP000051574">
    <property type="component" value="Unassembled WGS sequence"/>
</dbReference>
<dbReference type="Pfam" id="PF00685">
    <property type="entry name" value="Sulfotransfer_1"/>
    <property type="match status" value="1"/>
</dbReference>
<dbReference type="SUPFAM" id="SSF52540">
    <property type="entry name" value="P-loop containing nucleoside triphosphate hydrolases"/>
    <property type="match status" value="1"/>
</dbReference>
<dbReference type="OrthoDB" id="205623at2759"/>
<dbReference type="EMBL" id="LJIG01022695">
    <property type="protein sequence ID" value="KRT79203.1"/>
    <property type="molecule type" value="Genomic_DNA"/>
</dbReference>
<gene>
    <name evidence="4" type="ORF">AMK59_8051</name>
</gene>
<name>A0A0T6AVL3_9SCAR</name>
<dbReference type="InterPro" id="IPR000863">
    <property type="entry name" value="Sulfotransferase_dom"/>
</dbReference>
<feature type="domain" description="Sulfotransferase" evidence="3">
    <location>
        <begin position="1"/>
        <end position="257"/>
    </location>
</feature>
<evidence type="ECO:0000256" key="1">
    <source>
        <dbReference type="ARBA" id="ARBA00005771"/>
    </source>
</evidence>
<dbReference type="AlphaFoldDB" id="A0A0T6AVL3"/>
<keyword evidence="5" id="KW-1185">Reference proteome</keyword>
<accession>A0A0T6AVL3</accession>
<dbReference type="InterPro" id="IPR027417">
    <property type="entry name" value="P-loop_NTPase"/>
</dbReference>
<organism evidence="4 5">
    <name type="scientific">Oryctes borbonicus</name>
    <dbReference type="NCBI Taxonomy" id="1629725"/>
    <lineage>
        <taxon>Eukaryota</taxon>
        <taxon>Metazoa</taxon>
        <taxon>Ecdysozoa</taxon>
        <taxon>Arthropoda</taxon>
        <taxon>Hexapoda</taxon>
        <taxon>Insecta</taxon>
        <taxon>Pterygota</taxon>
        <taxon>Neoptera</taxon>
        <taxon>Endopterygota</taxon>
        <taxon>Coleoptera</taxon>
        <taxon>Polyphaga</taxon>
        <taxon>Scarabaeiformia</taxon>
        <taxon>Scarabaeidae</taxon>
        <taxon>Dynastinae</taxon>
        <taxon>Oryctes</taxon>
    </lineage>
</organism>
<evidence type="ECO:0000313" key="5">
    <source>
        <dbReference type="Proteomes" id="UP000051574"/>
    </source>
</evidence>
<evidence type="ECO:0000256" key="2">
    <source>
        <dbReference type="ARBA" id="ARBA00022679"/>
    </source>
</evidence>
<reference evidence="4 5" key="1">
    <citation type="submission" date="2015-09" db="EMBL/GenBank/DDBJ databases">
        <title>Draft genome of the scarab beetle Oryctes borbonicus.</title>
        <authorList>
            <person name="Meyer J.M."/>
            <person name="Markov G.V."/>
            <person name="Baskaran P."/>
            <person name="Herrmann M."/>
            <person name="Sommer R.J."/>
            <person name="Roedelsperger C."/>
        </authorList>
    </citation>
    <scope>NUCLEOTIDE SEQUENCE [LARGE SCALE GENOMIC DNA]</scope>
    <source>
        <strain evidence="4">OB123</strain>
        <tissue evidence="4">Whole animal</tissue>
    </source>
</reference>
<evidence type="ECO:0000259" key="3">
    <source>
        <dbReference type="Pfam" id="PF00685"/>
    </source>
</evidence>
<dbReference type="Gene3D" id="3.40.50.300">
    <property type="entry name" value="P-loop containing nucleotide triphosphate hydrolases"/>
    <property type="match status" value="1"/>
</dbReference>